<reference evidence="3" key="1">
    <citation type="journal article" date="2019" name="Int. J. Syst. Evol. Microbiol.">
        <title>The Global Catalogue of Microorganisms (GCM) 10K type strain sequencing project: providing services to taxonomists for standard genome sequencing and annotation.</title>
        <authorList>
            <consortium name="The Broad Institute Genomics Platform"/>
            <consortium name="The Broad Institute Genome Sequencing Center for Infectious Disease"/>
            <person name="Wu L."/>
            <person name="Ma J."/>
        </authorList>
    </citation>
    <scope>NUCLEOTIDE SEQUENCE [LARGE SCALE GENOMIC DNA]</scope>
    <source>
        <strain evidence="3">JCM 17329</strain>
    </source>
</reference>
<dbReference type="CDD" id="cd10931">
    <property type="entry name" value="CE4_u7"/>
    <property type="match status" value="1"/>
</dbReference>
<dbReference type="Proteomes" id="UP001501479">
    <property type="component" value="Unassembled WGS sequence"/>
</dbReference>
<keyword evidence="3" id="KW-1185">Reference proteome</keyword>
<evidence type="ECO:0000259" key="1">
    <source>
        <dbReference type="Pfam" id="PF23019"/>
    </source>
</evidence>
<dbReference type="InterPro" id="IPR011330">
    <property type="entry name" value="Glyco_hydro/deAcase_b/a-brl"/>
</dbReference>
<evidence type="ECO:0000313" key="2">
    <source>
        <dbReference type="EMBL" id="GAA3706791.1"/>
    </source>
</evidence>
<dbReference type="RefSeq" id="WP_344963420.1">
    <property type="nucleotide sequence ID" value="NZ_BAABDS010000015.1"/>
</dbReference>
<protein>
    <recommendedName>
        <fullName evidence="1">DUF7033 domain-containing protein</fullName>
    </recommendedName>
</protein>
<comment type="caution">
    <text evidence="2">The sequence shown here is derived from an EMBL/GenBank/DDBJ whole genome shotgun (WGS) entry which is preliminary data.</text>
</comment>
<sequence>MFFSQAALSWLGVLLQERFGHEFILVHENNSLRLHHSTAVGQIIFDNLFAAFHQSSSDFPCREWNAEAEGYQPAIDDLIPVPGLAALPSRLIEHKEQGTVIHYDILGLTYWMLSRLEEVGRTDLDNHQRFPAASSHAYKHGYLERPIVDEWLHILGQVIQEVWPQLVLKQHQFSMRVSHDVDAPSQYGFKSWSMIARMMAGHLLKRHDIKSFVTAPYVKLATRTQLNSADPYNTFDWLMDVSEANNLKSAFYFICGGNHPNDGEYQPEHPVIRNLMRRIHQRGHEIGLHPSYGTYQNPELIKQEAERLHAVMQKEGIIQNVLGGRMHYLRWEQPTTLQAWNDAGMSYETTLSYADRPGFRCGTCFEYQAFNPVTQKILDIRIRPLIAMECTVIDSVYLGLGITDNAQNKFLELKDKCRKLGGCFTLLWHNSYFDEQKAFKQIYKRCIEG</sequence>
<dbReference type="EMBL" id="BAABDS010000015">
    <property type="protein sequence ID" value="GAA3706791.1"/>
    <property type="molecule type" value="Genomic_DNA"/>
</dbReference>
<dbReference type="Pfam" id="PF23019">
    <property type="entry name" value="DUF7033"/>
    <property type="match status" value="1"/>
</dbReference>
<evidence type="ECO:0000313" key="3">
    <source>
        <dbReference type="Proteomes" id="UP001501479"/>
    </source>
</evidence>
<accession>A0ABP7DN95</accession>
<dbReference type="SUPFAM" id="SSF88713">
    <property type="entry name" value="Glycoside hydrolase/deacetylase"/>
    <property type="match status" value="1"/>
</dbReference>
<feature type="domain" description="DUF7033" evidence="1">
    <location>
        <begin position="101"/>
        <end position="189"/>
    </location>
</feature>
<organism evidence="2 3">
    <name type="scientific">Oceanisphaera sediminis</name>
    <dbReference type="NCBI Taxonomy" id="981381"/>
    <lineage>
        <taxon>Bacteria</taxon>
        <taxon>Pseudomonadati</taxon>
        <taxon>Pseudomonadota</taxon>
        <taxon>Gammaproteobacteria</taxon>
        <taxon>Aeromonadales</taxon>
        <taxon>Aeromonadaceae</taxon>
        <taxon>Oceanisphaera</taxon>
    </lineage>
</organism>
<dbReference type="Gene3D" id="3.20.20.370">
    <property type="entry name" value="Glycoside hydrolase/deacetylase"/>
    <property type="match status" value="1"/>
</dbReference>
<gene>
    <name evidence="2" type="ORF">GCM10022421_12370</name>
</gene>
<name>A0ABP7DN95_9GAMM</name>
<dbReference type="InterPro" id="IPR054297">
    <property type="entry name" value="DUF7033"/>
</dbReference>
<proteinExistence type="predicted"/>